<evidence type="ECO:0000313" key="1">
    <source>
        <dbReference type="EMBL" id="GAG41834.1"/>
    </source>
</evidence>
<proteinExistence type="predicted"/>
<dbReference type="AlphaFoldDB" id="X0XF58"/>
<dbReference type="PROSITE" id="PS51257">
    <property type="entry name" value="PROKAR_LIPOPROTEIN"/>
    <property type="match status" value="1"/>
</dbReference>
<sequence length="133" mass="15129">MNVLSNRYGLNQFDLPFGMVPWLIACQKARLISEMNGQAMDWRSPLFWAEFLRAKAYPGFYHTVRPVIKDCVLVDDLVFPLIYNENAPCRFATGLATAERTRWCCPISSASKLGKTRCWESSRVWIASSSSPS</sequence>
<organism evidence="1">
    <name type="scientific">marine sediment metagenome</name>
    <dbReference type="NCBI Taxonomy" id="412755"/>
    <lineage>
        <taxon>unclassified sequences</taxon>
        <taxon>metagenomes</taxon>
        <taxon>ecological metagenomes</taxon>
    </lineage>
</organism>
<name>X0XF58_9ZZZZ</name>
<dbReference type="EMBL" id="BARS01041201">
    <property type="protein sequence ID" value="GAG41834.1"/>
    <property type="molecule type" value="Genomic_DNA"/>
</dbReference>
<reference evidence="1" key="1">
    <citation type="journal article" date="2014" name="Front. Microbiol.">
        <title>High frequency of phylogenetically diverse reductive dehalogenase-homologous genes in deep subseafloor sedimentary metagenomes.</title>
        <authorList>
            <person name="Kawai M."/>
            <person name="Futagami T."/>
            <person name="Toyoda A."/>
            <person name="Takaki Y."/>
            <person name="Nishi S."/>
            <person name="Hori S."/>
            <person name="Arai W."/>
            <person name="Tsubouchi T."/>
            <person name="Morono Y."/>
            <person name="Uchiyama I."/>
            <person name="Ito T."/>
            <person name="Fujiyama A."/>
            <person name="Inagaki F."/>
            <person name="Takami H."/>
        </authorList>
    </citation>
    <scope>NUCLEOTIDE SEQUENCE</scope>
    <source>
        <strain evidence="1">Expedition CK06-06</strain>
    </source>
</reference>
<protein>
    <submittedName>
        <fullName evidence="1">Uncharacterized protein</fullName>
    </submittedName>
</protein>
<accession>X0XF58</accession>
<gene>
    <name evidence="1" type="ORF">S01H1_62691</name>
</gene>
<comment type="caution">
    <text evidence="1">The sequence shown here is derived from an EMBL/GenBank/DDBJ whole genome shotgun (WGS) entry which is preliminary data.</text>
</comment>